<organism evidence="1 2">
    <name type="scientific">Trifolium medium</name>
    <dbReference type="NCBI Taxonomy" id="97028"/>
    <lineage>
        <taxon>Eukaryota</taxon>
        <taxon>Viridiplantae</taxon>
        <taxon>Streptophyta</taxon>
        <taxon>Embryophyta</taxon>
        <taxon>Tracheophyta</taxon>
        <taxon>Spermatophyta</taxon>
        <taxon>Magnoliopsida</taxon>
        <taxon>eudicotyledons</taxon>
        <taxon>Gunneridae</taxon>
        <taxon>Pentapetalae</taxon>
        <taxon>rosids</taxon>
        <taxon>fabids</taxon>
        <taxon>Fabales</taxon>
        <taxon>Fabaceae</taxon>
        <taxon>Papilionoideae</taxon>
        <taxon>50 kb inversion clade</taxon>
        <taxon>NPAAA clade</taxon>
        <taxon>Hologalegina</taxon>
        <taxon>IRL clade</taxon>
        <taxon>Trifolieae</taxon>
        <taxon>Trifolium</taxon>
    </lineage>
</organism>
<keyword evidence="2" id="KW-1185">Reference proteome</keyword>
<comment type="caution">
    <text evidence="1">The sequence shown here is derived from an EMBL/GenBank/DDBJ whole genome shotgun (WGS) entry which is preliminary data.</text>
</comment>
<reference evidence="1 2" key="1">
    <citation type="journal article" date="2018" name="Front. Plant Sci.">
        <title>Red Clover (Trifolium pratense) and Zigzag Clover (T. medium) - A Picture of Genomic Similarities and Differences.</title>
        <authorList>
            <person name="Dluhosova J."/>
            <person name="Istvanek J."/>
            <person name="Nedelnik J."/>
            <person name="Repkova J."/>
        </authorList>
    </citation>
    <scope>NUCLEOTIDE SEQUENCE [LARGE SCALE GENOMIC DNA]</scope>
    <source>
        <strain evidence="2">cv. 10/8</strain>
        <tissue evidence="1">Leaf</tissue>
    </source>
</reference>
<name>A0A392VPE4_9FABA</name>
<accession>A0A392VPE4</accession>
<sequence>MVLAEEVVEIGVTLMPPEEGEEVVDMNMDDDTF</sequence>
<evidence type="ECO:0000313" key="1">
    <source>
        <dbReference type="EMBL" id="MCI89363.1"/>
    </source>
</evidence>
<evidence type="ECO:0000313" key="2">
    <source>
        <dbReference type="Proteomes" id="UP000265520"/>
    </source>
</evidence>
<proteinExistence type="predicted"/>
<protein>
    <submittedName>
        <fullName evidence="1">Uncharacterized protein</fullName>
    </submittedName>
</protein>
<dbReference type="EMBL" id="LXQA011217644">
    <property type="protein sequence ID" value="MCI89363.1"/>
    <property type="molecule type" value="Genomic_DNA"/>
</dbReference>
<dbReference type="AlphaFoldDB" id="A0A392VPE4"/>
<dbReference type="Proteomes" id="UP000265520">
    <property type="component" value="Unassembled WGS sequence"/>
</dbReference>
<feature type="non-terminal residue" evidence="1">
    <location>
        <position position="33"/>
    </location>
</feature>